<evidence type="ECO:0000256" key="1">
    <source>
        <dbReference type="SAM" id="MobiDB-lite"/>
    </source>
</evidence>
<dbReference type="GeneID" id="101845939"/>
<feature type="compositionally biased region" description="Low complexity" evidence="1">
    <location>
        <begin position="129"/>
        <end position="148"/>
    </location>
</feature>
<feature type="region of interest" description="Disordered" evidence="1">
    <location>
        <begin position="45"/>
        <end position="84"/>
    </location>
</feature>
<proteinExistence type="predicted"/>
<keyword evidence="2" id="KW-1133">Transmembrane helix</keyword>
<feature type="region of interest" description="Disordered" evidence="1">
    <location>
        <begin position="698"/>
        <end position="726"/>
    </location>
</feature>
<sequence length="811" mass="89290">MKTPNIKKRCRDGKGLNRSKLLLGLSSESSFPLFSILVASLLTESPKKKQKGASKKASAALKSSPPSANKISVGATNSKDISPPISVTSPVISNAFPKVQPANPGTLPAMKKESSSLAELNATVGATDTSSSPSLNLSTTSNSSPLTSGANSVNRSVTHAMPAQPAKQALTVATPKPAPRPSIPMTSTPVPAAVDRPFVSTPGLDSTPVASLPGRRPSKEGMPVSLPEQQPPQQQQQQQQQQNGEGDTSSDQPRRSSSEKENICEMASKQSPGSKSPGKSSKSKTKSKKSEKQQQYAQGVEEEMSQSQQSPVLMEQRELEPLTPLVINENQDISMDQHRPQATSTPAANGQFRSPPLSPDSGTDQSDDEAFSPSDHQLHSPSMSLNSTSTGTGSLRFSRTQSDSIDSRRSEPNFGRFYNTSYLGMGKPGDSYLKRGGATASPQSSRPKPAGGSHFHRPPNFTYSKDPPDFLKKKASGMSALATTKRVVKVRRSSSPADLRTQEPIRMSMFPSAKPKLANELDKIERDDWPGPASPAALLPEILRQRRRSKGEKDDDNDEDEVVENPKIKRELEEISKIKDESGIGRVIYKELEEQKAKPRQPLDPWKASRAPSAKFEPRYRTRFQSPMFASPSRFLDRPRYAWDDSDIRTYRSVSTLANLPTPKPGYGPSYMTPRAATLPLAGAYGARVDFRYFDFGEDDDRPEPSTHTSSSTLTGDTSSRRHDSSYYEGPSISLLKLQKNTWHTEAEPTIYPYEQLKITNFDLPKDVDTNKLEIHLAHDDFEKLFNMPKESFYRMAEWKRNDIKRKLHLY</sequence>
<feature type="compositionally biased region" description="Basic and acidic residues" evidence="1">
    <location>
        <begin position="517"/>
        <end position="529"/>
    </location>
</feature>
<feature type="compositionally biased region" description="Low complexity" evidence="1">
    <location>
        <begin position="706"/>
        <end position="718"/>
    </location>
</feature>
<evidence type="ECO:0000313" key="4">
    <source>
        <dbReference type="Proteomes" id="UP000694888"/>
    </source>
</evidence>
<feature type="compositionally biased region" description="Polar residues" evidence="1">
    <location>
        <begin position="328"/>
        <end position="352"/>
    </location>
</feature>
<dbReference type="Proteomes" id="UP000694888">
    <property type="component" value="Unplaced"/>
</dbReference>
<feature type="compositionally biased region" description="Low complexity" evidence="1">
    <location>
        <begin position="231"/>
        <end position="242"/>
    </location>
</feature>
<dbReference type="Pfam" id="PF02209">
    <property type="entry name" value="VHP"/>
    <property type="match status" value="1"/>
</dbReference>
<keyword evidence="4" id="KW-1185">Reference proteome</keyword>
<feature type="transmembrane region" description="Helical" evidence="2">
    <location>
        <begin position="21"/>
        <end position="42"/>
    </location>
</feature>
<feature type="region of interest" description="Disordered" evidence="1">
    <location>
        <begin position="485"/>
        <end position="568"/>
    </location>
</feature>
<dbReference type="InterPro" id="IPR051618">
    <property type="entry name" value="Actin-binding_LIM"/>
</dbReference>
<dbReference type="RefSeq" id="XP_012940010.1">
    <property type="nucleotide sequence ID" value="XM_013084556.1"/>
</dbReference>
<dbReference type="SUPFAM" id="SSF47050">
    <property type="entry name" value="VHP, Villin headpiece domain"/>
    <property type="match status" value="1"/>
</dbReference>
<feature type="compositionally biased region" description="Low complexity" evidence="1">
    <location>
        <begin position="268"/>
        <end position="280"/>
    </location>
</feature>
<name>A0ABM1A3D7_APLCA</name>
<evidence type="ECO:0000313" key="5">
    <source>
        <dbReference type="RefSeq" id="XP_012940010.1"/>
    </source>
</evidence>
<evidence type="ECO:0000259" key="3">
    <source>
        <dbReference type="PROSITE" id="PS51089"/>
    </source>
</evidence>
<dbReference type="PANTHER" id="PTHR24213">
    <property type="entry name" value="ACTIN-BINDING LIM PROTEIN"/>
    <property type="match status" value="1"/>
</dbReference>
<dbReference type="Gene3D" id="1.10.950.10">
    <property type="entry name" value="Villin headpiece domain"/>
    <property type="match status" value="1"/>
</dbReference>
<feature type="compositionally biased region" description="Polar residues" evidence="1">
    <location>
        <begin position="395"/>
        <end position="404"/>
    </location>
</feature>
<gene>
    <name evidence="5" type="primary">LOC101845939</name>
</gene>
<feature type="region of interest" description="Disordered" evidence="1">
    <location>
        <begin position="98"/>
        <end position="472"/>
    </location>
</feature>
<accession>A0ABM1A3D7</accession>
<reference evidence="5" key="1">
    <citation type="submission" date="2025-08" db="UniProtKB">
        <authorList>
            <consortium name="RefSeq"/>
        </authorList>
    </citation>
    <scope>IDENTIFICATION</scope>
</reference>
<feature type="compositionally biased region" description="Basic and acidic residues" evidence="1">
    <location>
        <begin position="252"/>
        <end position="263"/>
    </location>
</feature>
<dbReference type="InterPro" id="IPR036886">
    <property type="entry name" value="Villin_headpiece_dom_sf"/>
</dbReference>
<dbReference type="SMART" id="SM00153">
    <property type="entry name" value="VHP"/>
    <property type="match status" value="1"/>
</dbReference>
<evidence type="ECO:0000256" key="2">
    <source>
        <dbReference type="SAM" id="Phobius"/>
    </source>
</evidence>
<feature type="domain" description="HP" evidence="3">
    <location>
        <begin position="746"/>
        <end position="811"/>
    </location>
</feature>
<dbReference type="PROSITE" id="PS51089">
    <property type="entry name" value="HP"/>
    <property type="match status" value="1"/>
</dbReference>
<dbReference type="InterPro" id="IPR003128">
    <property type="entry name" value="Villin_headpiece"/>
</dbReference>
<protein>
    <submittedName>
        <fullName evidence="5">Mucin-5AC</fullName>
    </submittedName>
</protein>
<feature type="compositionally biased region" description="Low complexity" evidence="1">
    <location>
        <begin position="55"/>
        <end position="70"/>
    </location>
</feature>
<organism evidence="4 5">
    <name type="scientific">Aplysia californica</name>
    <name type="common">California sea hare</name>
    <dbReference type="NCBI Taxonomy" id="6500"/>
    <lineage>
        <taxon>Eukaryota</taxon>
        <taxon>Metazoa</taxon>
        <taxon>Spiralia</taxon>
        <taxon>Lophotrochozoa</taxon>
        <taxon>Mollusca</taxon>
        <taxon>Gastropoda</taxon>
        <taxon>Heterobranchia</taxon>
        <taxon>Euthyneura</taxon>
        <taxon>Tectipleura</taxon>
        <taxon>Aplysiida</taxon>
        <taxon>Aplysioidea</taxon>
        <taxon>Aplysiidae</taxon>
        <taxon>Aplysia</taxon>
    </lineage>
</organism>
<feature type="compositionally biased region" description="Acidic residues" evidence="1">
    <location>
        <begin position="554"/>
        <end position="563"/>
    </location>
</feature>
<dbReference type="PANTHER" id="PTHR24213:SF9">
    <property type="entry name" value="UNCOORDINATED 115A, ISOFORM B-RELATED"/>
    <property type="match status" value="1"/>
</dbReference>
<keyword evidence="2" id="KW-0812">Transmembrane</keyword>
<keyword evidence="2" id="KW-0472">Membrane</keyword>